<evidence type="ECO:0000313" key="2">
    <source>
        <dbReference type="EMBL" id="MEV0974378.1"/>
    </source>
</evidence>
<comment type="caution">
    <text evidence="2">The sequence shown here is derived from an EMBL/GenBank/DDBJ whole genome shotgun (WGS) entry which is preliminary data.</text>
</comment>
<evidence type="ECO:0000313" key="3">
    <source>
        <dbReference type="Proteomes" id="UP001551675"/>
    </source>
</evidence>
<dbReference type="EMBL" id="JBFALK010000030">
    <property type="protein sequence ID" value="MEV0974378.1"/>
    <property type="molecule type" value="Genomic_DNA"/>
</dbReference>
<reference evidence="2 3" key="1">
    <citation type="submission" date="2024-06" db="EMBL/GenBank/DDBJ databases">
        <title>The Natural Products Discovery Center: Release of the First 8490 Sequenced Strains for Exploring Actinobacteria Biosynthetic Diversity.</title>
        <authorList>
            <person name="Kalkreuter E."/>
            <person name="Kautsar S.A."/>
            <person name="Yang D."/>
            <person name="Bader C.D."/>
            <person name="Teijaro C.N."/>
            <person name="Fluegel L."/>
            <person name="Davis C.M."/>
            <person name="Simpson J.R."/>
            <person name="Lauterbach L."/>
            <person name="Steele A.D."/>
            <person name="Gui C."/>
            <person name="Meng S."/>
            <person name="Li G."/>
            <person name="Viehrig K."/>
            <person name="Ye F."/>
            <person name="Su P."/>
            <person name="Kiefer A.F."/>
            <person name="Nichols A."/>
            <person name="Cepeda A.J."/>
            <person name="Yan W."/>
            <person name="Fan B."/>
            <person name="Jiang Y."/>
            <person name="Adhikari A."/>
            <person name="Zheng C.-J."/>
            <person name="Schuster L."/>
            <person name="Cowan T.M."/>
            <person name="Smanski M.J."/>
            <person name="Chevrette M.G."/>
            <person name="De Carvalho L.P.S."/>
            <person name="Shen B."/>
        </authorList>
    </citation>
    <scope>NUCLEOTIDE SEQUENCE [LARGE SCALE GENOMIC DNA]</scope>
    <source>
        <strain evidence="2 3">NPDC050100</strain>
    </source>
</reference>
<name>A0ABV3GRW6_MICGL</name>
<protein>
    <submittedName>
        <fullName evidence="2">Uncharacterized protein</fullName>
    </submittedName>
</protein>
<keyword evidence="3" id="KW-1185">Reference proteome</keyword>
<organism evidence="2 3">
    <name type="scientific">Microtetraspora glauca</name>
    <dbReference type="NCBI Taxonomy" id="1996"/>
    <lineage>
        <taxon>Bacteria</taxon>
        <taxon>Bacillati</taxon>
        <taxon>Actinomycetota</taxon>
        <taxon>Actinomycetes</taxon>
        <taxon>Streptosporangiales</taxon>
        <taxon>Streptosporangiaceae</taxon>
        <taxon>Microtetraspora</taxon>
    </lineage>
</organism>
<dbReference type="RefSeq" id="WP_358140908.1">
    <property type="nucleotide sequence ID" value="NZ_JBFALK010000030.1"/>
</dbReference>
<proteinExistence type="predicted"/>
<sequence length="379" mass="40399">MNVSSPDVGNAGRRHAIEREPAVAWVESPLQLLCVAEAQHAGLLAEDTLVVPRAGQRALRLTGRELDRLGLPDGLRLAEPSAGMPRPGKVWAVGDAFSGRVQMRVLTTRPRRVVLVDDGLATIRLLELLTTRRPLLRARASAGIARTVLGAAAGMRLRGRGLTVFTALPVPETLAGAVRDLGADLVGHDFAWLRSRPACPAPAERTVVLGTSLVRNGLVHRDRYLRWLQEIGEPVAYYPHRREDPRDLDRVRRIADLTVYESGAPVEMTLRDLGPGHRVLSLPSTAVTSLRVLLSGRGVCVEAVGVPDDWWTSAADPALRAHLQIFTDVPATAGGPVPDGADAVQTRGGAGARHVVPGETPDLNGAAPGETPVPGKVAP</sequence>
<gene>
    <name evidence="2" type="ORF">AB0I59_37775</name>
</gene>
<dbReference type="Proteomes" id="UP001551675">
    <property type="component" value="Unassembled WGS sequence"/>
</dbReference>
<accession>A0ABV3GRW6</accession>
<feature type="region of interest" description="Disordered" evidence="1">
    <location>
        <begin position="332"/>
        <end position="379"/>
    </location>
</feature>
<evidence type="ECO:0000256" key="1">
    <source>
        <dbReference type="SAM" id="MobiDB-lite"/>
    </source>
</evidence>